<keyword evidence="1" id="KW-0614">Plasmid</keyword>
<evidence type="ECO:0000313" key="1">
    <source>
        <dbReference type="EMBL" id="AYO75927.1"/>
    </source>
</evidence>
<dbReference type="EMBL" id="CP033228">
    <property type="protein sequence ID" value="AYO75927.1"/>
    <property type="molecule type" value="Genomic_DNA"/>
</dbReference>
<organism evidence="1 2">
    <name type="scientific">Sphingobium yanoikuyae</name>
    <name type="common">Sphingomonas yanoikuyae</name>
    <dbReference type="NCBI Taxonomy" id="13690"/>
    <lineage>
        <taxon>Bacteria</taxon>
        <taxon>Pseudomonadati</taxon>
        <taxon>Pseudomonadota</taxon>
        <taxon>Alphaproteobacteria</taxon>
        <taxon>Sphingomonadales</taxon>
        <taxon>Sphingomonadaceae</taxon>
        <taxon>Sphingobium</taxon>
    </lineage>
</organism>
<protein>
    <submittedName>
        <fullName evidence="1">Uncharacterized protein</fullName>
    </submittedName>
</protein>
<dbReference type="AlphaFoldDB" id="A0A3G2UL67"/>
<proteinExistence type="predicted"/>
<dbReference type="Proteomes" id="UP000280708">
    <property type="component" value="Plasmid pF2"/>
</dbReference>
<reference evidence="1 2" key="1">
    <citation type="submission" date="2018-10" db="EMBL/GenBank/DDBJ databases">
        <title>Characterization and genome analysis of a novel bacterium Sphingobium yanoikuyae SJTF8 capable of degrading PAHs.</title>
        <authorList>
            <person name="Yin C."/>
            <person name="Xiong W."/>
            <person name="Liang R."/>
        </authorList>
    </citation>
    <scope>NUCLEOTIDE SEQUENCE [LARGE SCALE GENOMIC DNA]</scope>
    <source>
        <strain evidence="1 2">SJTF8</strain>
        <plasmid evidence="2">pf2</plasmid>
    </source>
</reference>
<sequence length="80" mass="8523">MAIPPLGLGRSLTDAYAWLKDNLAAGDYACHSVAGYACDAAGFYFRRTEDADRFTRAFPDLLLADGTTAATYSRPGGRSA</sequence>
<accession>A0A3G2UL67</accession>
<evidence type="ECO:0000313" key="2">
    <source>
        <dbReference type="Proteomes" id="UP000280708"/>
    </source>
</evidence>
<name>A0A3G2UL67_SPHYA</name>
<gene>
    <name evidence="1" type="ORF">EBF16_02725</name>
</gene>
<geneLocation type="plasmid" evidence="2">
    <name>pf2</name>
</geneLocation>